<keyword evidence="1" id="KW-0732">Signal</keyword>
<proteinExistence type="predicted"/>
<evidence type="ECO:0000256" key="1">
    <source>
        <dbReference type="SAM" id="SignalP"/>
    </source>
</evidence>
<evidence type="ECO:0000313" key="2">
    <source>
        <dbReference type="EMBL" id="TRA87499.1"/>
    </source>
</evidence>
<name>A0AA94VBL9_RHIRH</name>
<gene>
    <name evidence="2" type="ORF">EXN24_19240</name>
</gene>
<sequence length="129" mass="14121">MKGNEVYFKLEIPFFAVALCVLFASPVFAQEGAYSAARSEDNMTADTKCEAVNQAAANGDQLVVQEMARLIIMANLDKADVVKAEFKEGDVQRLFQLGFDICDTDPNKTIGLAARDAFAEVYVSILDSR</sequence>
<dbReference type="RefSeq" id="WP_142851446.1">
    <property type="nucleotide sequence ID" value="NZ_SGOB01000004.1"/>
</dbReference>
<evidence type="ECO:0000313" key="3">
    <source>
        <dbReference type="Proteomes" id="UP000320858"/>
    </source>
</evidence>
<feature type="chain" id="PRO_5041731465" evidence="1">
    <location>
        <begin position="30"/>
        <end position="129"/>
    </location>
</feature>
<comment type="caution">
    <text evidence="2">The sequence shown here is derived from an EMBL/GenBank/DDBJ whole genome shotgun (WGS) entry which is preliminary data.</text>
</comment>
<reference evidence="2 3" key="1">
    <citation type="journal article" date="2019" name="Appl. Microbiol. Biotechnol.">
        <title>Differential efficiency of wild type rhizogenic strains for rol gene transformation of plants.</title>
        <authorList>
            <person name="Desmet S."/>
            <person name="De Keyser E."/>
            <person name="Van Vaerenbergh J."/>
            <person name="Baeyen S."/>
            <person name="Van Huylenbroeck J."/>
            <person name="Geelen D."/>
            <person name="Dhooghe E."/>
        </authorList>
    </citation>
    <scope>NUCLEOTIDE SEQUENCE [LARGE SCALE GENOMIC DNA]</scope>
    <source>
        <strain evidence="2 3">B 4.1</strain>
    </source>
</reference>
<feature type="signal peptide" evidence="1">
    <location>
        <begin position="1"/>
        <end position="29"/>
    </location>
</feature>
<organism evidence="2 3">
    <name type="scientific">Rhizobium rhizogenes</name>
    <name type="common">Agrobacterium rhizogenes</name>
    <dbReference type="NCBI Taxonomy" id="359"/>
    <lineage>
        <taxon>Bacteria</taxon>
        <taxon>Pseudomonadati</taxon>
        <taxon>Pseudomonadota</taxon>
        <taxon>Alphaproteobacteria</taxon>
        <taxon>Hyphomicrobiales</taxon>
        <taxon>Rhizobiaceae</taxon>
        <taxon>Rhizobium/Agrobacterium group</taxon>
        <taxon>Rhizobium</taxon>
    </lineage>
</organism>
<dbReference type="Proteomes" id="UP000320858">
    <property type="component" value="Unassembled WGS sequence"/>
</dbReference>
<accession>A0AA94VBL9</accession>
<protein>
    <submittedName>
        <fullName evidence="2">Uncharacterized protein</fullName>
    </submittedName>
</protein>
<dbReference type="AlphaFoldDB" id="A0AA94VBL9"/>
<dbReference type="EMBL" id="SGOB01000004">
    <property type="protein sequence ID" value="TRA87499.1"/>
    <property type="molecule type" value="Genomic_DNA"/>
</dbReference>